<sequence>MTLDIDTRTAPRSHLDLRNLVHAIANAGKHDETDYIEWKSTLDLETKRTKATIARHVIAMANRKPDIARKSFEGFGYIVIGADPSGIHGVTSIDLADLESGVRSYIGDNGPTWIPTYVPQGDKSVLVVTVDPPKNGDMIHTLHKDFEKYSAGDIYIRRMAQTVKAGPAEIQQLSERYASRTHGADFHFTINGDYIRCPLFGDHELRIENIAREKQEELLAPERMHRSEGRLPRSIPISMDNRSENDYRSEVEEYLEELKAVSRGYMLRSYVLKNYGIMRGLLVNDSEHNYDNVRVDIDIPEGFLVIEREDYEEYSEDYPNPPEPIGTRYSPMIRPLSNFSQNLQSSTPDVLIESRKLMFNIRHLRPRETYSLPVVHWIAEQEFEEVVTSWSATATNTPGLVAGDITVSRDGTIVKSESS</sequence>
<dbReference type="EMBL" id="JACHJT010000002">
    <property type="protein sequence ID" value="MBB4935605.1"/>
    <property type="molecule type" value="Genomic_DNA"/>
</dbReference>
<evidence type="ECO:0000313" key="2">
    <source>
        <dbReference type="EMBL" id="MBB4935605.1"/>
    </source>
</evidence>
<evidence type="ECO:0000259" key="1">
    <source>
        <dbReference type="Pfam" id="PF04326"/>
    </source>
</evidence>
<feature type="domain" description="Schlafen AlbA-2" evidence="1">
    <location>
        <begin position="32"/>
        <end position="164"/>
    </location>
</feature>
<evidence type="ECO:0000313" key="3">
    <source>
        <dbReference type="Proteomes" id="UP000523007"/>
    </source>
</evidence>
<name>A0A7W7RP63_9ACTN</name>
<dbReference type="AlphaFoldDB" id="A0A7W7RP63"/>
<gene>
    <name evidence="2" type="ORF">F4561_006499</name>
</gene>
<dbReference type="InterPro" id="IPR007421">
    <property type="entry name" value="Schlafen_AlbA_2_dom"/>
</dbReference>
<accession>A0A7W7RP63</accession>
<organism evidence="2 3">
    <name type="scientific">Lipingzhangella halophila</name>
    <dbReference type="NCBI Taxonomy" id="1783352"/>
    <lineage>
        <taxon>Bacteria</taxon>
        <taxon>Bacillati</taxon>
        <taxon>Actinomycetota</taxon>
        <taxon>Actinomycetes</taxon>
        <taxon>Streptosporangiales</taxon>
        <taxon>Nocardiopsidaceae</taxon>
        <taxon>Lipingzhangella</taxon>
    </lineage>
</organism>
<dbReference type="Gene3D" id="3.30.950.30">
    <property type="entry name" value="Schlafen, AAA domain"/>
    <property type="match status" value="1"/>
</dbReference>
<reference evidence="2 3" key="1">
    <citation type="submission" date="2020-08" db="EMBL/GenBank/DDBJ databases">
        <title>Sequencing the genomes of 1000 actinobacteria strains.</title>
        <authorList>
            <person name="Klenk H.-P."/>
        </authorList>
    </citation>
    <scope>NUCLEOTIDE SEQUENCE [LARGE SCALE GENOMIC DNA]</scope>
    <source>
        <strain evidence="2 3">DSM 102030</strain>
    </source>
</reference>
<dbReference type="Proteomes" id="UP000523007">
    <property type="component" value="Unassembled WGS sequence"/>
</dbReference>
<proteinExistence type="predicted"/>
<protein>
    <recommendedName>
        <fullName evidence="1">Schlafen AlbA-2 domain-containing protein</fullName>
    </recommendedName>
</protein>
<dbReference type="RefSeq" id="WP_184585293.1">
    <property type="nucleotide sequence ID" value="NZ_JACHJT010000002.1"/>
</dbReference>
<dbReference type="InterPro" id="IPR038461">
    <property type="entry name" value="Schlafen_AlbA_2_dom_sf"/>
</dbReference>
<dbReference type="Pfam" id="PF04326">
    <property type="entry name" value="SLFN_AlbA_2"/>
    <property type="match status" value="1"/>
</dbReference>
<comment type="caution">
    <text evidence="2">The sequence shown here is derived from an EMBL/GenBank/DDBJ whole genome shotgun (WGS) entry which is preliminary data.</text>
</comment>
<keyword evidence="3" id="KW-1185">Reference proteome</keyword>